<dbReference type="InterPro" id="IPR013826">
    <property type="entry name" value="Topo_IA_cen_sub3"/>
</dbReference>
<evidence type="ECO:0000256" key="11">
    <source>
        <dbReference type="SAM" id="Coils"/>
    </source>
</evidence>
<evidence type="ECO:0000256" key="6">
    <source>
        <dbReference type="ARBA" id="ARBA00023235"/>
    </source>
</evidence>
<comment type="caution">
    <text evidence="14">The sequence shown here is derived from an EMBL/GenBank/DDBJ whole genome shotgun (WGS) entry which is preliminary data.</text>
</comment>
<dbReference type="GO" id="GO:0006310">
    <property type="term" value="P:DNA recombination"/>
    <property type="evidence" value="ECO:0007669"/>
    <property type="project" value="TreeGrafter"/>
</dbReference>
<dbReference type="PATRIC" id="fig|1319815.3.peg.2646"/>
<comment type="similarity">
    <text evidence="2">Belongs to the type IA topoisomerase family.</text>
</comment>
<dbReference type="RefSeq" id="WP_023052298.1">
    <property type="nucleotide sequence ID" value="NZ_CP173070.2"/>
</dbReference>
<dbReference type="Gene3D" id="2.70.20.10">
    <property type="entry name" value="Topoisomerase I, domain 3"/>
    <property type="match status" value="1"/>
</dbReference>
<dbReference type="InterPro" id="IPR034144">
    <property type="entry name" value="TOPRIM_TopoIII"/>
</dbReference>
<reference evidence="14 15" key="1">
    <citation type="submission" date="2013-08" db="EMBL/GenBank/DDBJ databases">
        <authorList>
            <person name="Weinstock G."/>
            <person name="Sodergren E."/>
            <person name="Wylie T."/>
            <person name="Fulton L."/>
            <person name="Fulton R."/>
            <person name="Fronick C."/>
            <person name="O'Laughlin M."/>
            <person name="Godfrey J."/>
            <person name="Miner T."/>
            <person name="Herter B."/>
            <person name="Appelbaum E."/>
            <person name="Cordes M."/>
            <person name="Lek S."/>
            <person name="Wollam A."/>
            <person name="Pepin K.H."/>
            <person name="Palsikar V.B."/>
            <person name="Mitreva M."/>
            <person name="Wilson R.K."/>
        </authorList>
    </citation>
    <scope>NUCLEOTIDE SEQUENCE [LARGE SCALE GENOMIC DNA]</scope>
    <source>
        <strain evidence="14 15">ATCC BAA-474</strain>
    </source>
</reference>
<dbReference type="InterPro" id="IPR000380">
    <property type="entry name" value="Topo_IA"/>
</dbReference>
<keyword evidence="5" id="KW-0238">DNA-binding</keyword>
<gene>
    <name evidence="14" type="ORF">HMPREF0202_02772</name>
</gene>
<name>U7V1Z7_9FUSO</name>
<dbReference type="GO" id="GO:0043597">
    <property type="term" value="C:cytoplasmic replication fork"/>
    <property type="evidence" value="ECO:0007669"/>
    <property type="project" value="TreeGrafter"/>
</dbReference>
<evidence type="ECO:0000256" key="2">
    <source>
        <dbReference type="ARBA" id="ARBA00009446"/>
    </source>
</evidence>
<keyword evidence="6" id="KW-0413">Isomerase</keyword>
<evidence type="ECO:0000259" key="12">
    <source>
        <dbReference type="PROSITE" id="PS50880"/>
    </source>
</evidence>
<dbReference type="HOGENOM" id="CLU_002929_5_2_0"/>
<dbReference type="STRING" id="1319815.HMPREF0202_02772"/>
<dbReference type="PANTHER" id="PTHR11390:SF21">
    <property type="entry name" value="DNA TOPOISOMERASE 3-ALPHA"/>
    <property type="match status" value="1"/>
</dbReference>
<evidence type="ECO:0000256" key="3">
    <source>
        <dbReference type="ARBA" id="ARBA00012891"/>
    </source>
</evidence>
<dbReference type="InterPro" id="IPR013825">
    <property type="entry name" value="Topo_IA_cen_sub2"/>
</dbReference>
<dbReference type="Gene3D" id="3.40.50.140">
    <property type="match status" value="1"/>
</dbReference>
<evidence type="ECO:0000256" key="4">
    <source>
        <dbReference type="ARBA" id="ARBA00023029"/>
    </source>
</evidence>
<keyword evidence="15" id="KW-1185">Reference proteome</keyword>
<dbReference type="PROSITE" id="PS52039">
    <property type="entry name" value="TOPO_IA_2"/>
    <property type="match status" value="1"/>
</dbReference>
<evidence type="ECO:0000256" key="10">
    <source>
        <dbReference type="ARBA" id="ARBA00032877"/>
    </source>
</evidence>
<feature type="coiled-coil region" evidence="11">
    <location>
        <begin position="247"/>
        <end position="281"/>
    </location>
</feature>
<protein>
    <recommendedName>
        <fullName evidence="3">DNA topoisomerase</fullName>
        <ecNumber evidence="3">5.6.2.1</ecNumber>
    </recommendedName>
    <alternativeName>
        <fullName evidence="10">Omega-protein</fullName>
    </alternativeName>
    <alternativeName>
        <fullName evidence="9">Relaxing enzyme</fullName>
    </alternativeName>
    <alternativeName>
        <fullName evidence="7">Swivelase</fullName>
    </alternativeName>
    <alternativeName>
        <fullName evidence="8">Untwisting enzyme</fullName>
    </alternativeName>
</protein>
<dbReference type="InterPro" id="IPR003602">
    <property type="entry name" value="Topo_IA_DNA-bd_dom"/>
</dbReference>
<dbReference type="SMART" id="SM00437">
    <property type="entry name" value="TOP1Ac"/>
    <property type="match status" value="1"/>
</dbReference>
<dbReference type="InterPro" id="IPR013824">
    <property type="entry name" value="Topo_IA_cen_sub1"/>
</dbReference>
<dbReference type="SMART" id="SM00493">
    <property type="entry name" value="TOPRIM"/>
    <property type="match status" value="1"/>
</dbReference>
<accession>U7V1Z7</accession>
<dbReference type="InterPro" id="IPR013497">
    <property type="entry name" value="Topo_IA_cen"/>
</dbReference>
<dbReference type="Proteomes" id="UP000017081">
    <property type="component" value="Unassembled WGS sequence"/>
</dbReference>
<evidence type="ECO:0000259" key="13">
    <source>
        <dbReference type="PROSITE" id="PS52039"/>
    </source>
</evidence>
<dbReference type="EMBL" id="AXZF01000166">
    <property type="protein sequence ID" value="ERT65576.1"/>
    <property type="molecule type" value="Genomic_DNA"/>
</dbReference>
<dbReference type="InterPro" id="IPR023405">
    <property type="entry name" value="Topo_IA_core_domain"/>
</dbReference>
<keyword evidence="4" id="KW-0799">Topoisomerase</keyword>
<evidence type="ECO:0000256" key="7">
    <source>
        <dbReference type="ARBA" id="ARBA00030003"/>
    </source>
</evidence>
<feature type="domain" description="Toprim" evidence="12">
    <location>
        <begin position="1"/>
        <end position="157"/>
    </location>
</feature>
<keyword evidence="11" id="KW-0175">Coiled coil</keyword>
<evidence type="ECO:0000313" key="14">
    <source>
        <dbReference type="EMBL" id="ERT65576.1"/>
    </source>
</evidence>
<dbReference type="SUPFAM" id="SSF56712">
    <property type="entry name" value="Prokaryotic type I DNA topoisomerase"/>
    <property type="match status" value="1"/>
</dbReference>
<dbReference type="eggNOG" id="COG0550">
    <property type="taxonomic scope" value="Bacteria"/>
</dbReference>
<feature type="domain" description="Topo IA-type catalytic" evidence="13">
    <location>
        <begin position="172"/>
        <end position="665"/>
    </location>
</feature>
<dbReference type="Gene3D" id="1.10.290.10">
    <property type="entry name" value="Topoisomerase I, domain 4"/>
    <property type="match status" value="1"/>
</dbReference>
<dbReference type="CDD" id="cd03362">
    <property type="entry name" value="TOPRIM_TopoIA_TopoIII"/>
    <property type="match status" value="1"/>
</dbReference>
<evidence type="ECO:0000256" key="8">
    <source>
        <dbReference type="ARBA" id="ARBA00031985"/>
    </source>
</evidence>
<organism evidence="14 15">
    <name type="scientific">Cetobacterium somerae ATCC BAA-474</name>
    <dbReference type="NCBI Taxonomy" id="1319815"/>
    <lineage>
        <taxon>Bacteria</taxon>
        <taxon>Fusobacteriati</taxon>
        <taxon>Fusobacteriota</taxon>
        <taxon>Fusobacteriia</taxon>
        <taxon>Fusobacteriales</taxon>
        <taxon>Fusobacteriaceae</taxon>
        <taxon>Cetobacterium</taxon>
    </lineage>
</organism>
<dbReference type="GO" id="GO:0006281">
    <property type="term" value="P:DNA repair"/>
    <property type="evidence" value="ECO:0007669"/>
    <property type="project" value="TreeGrafter"/>
</dbReference>
<evidence type="ECO:0000313" key="15">
    <source>
        <dbReference type="Proteomes" id="UP000017081"/>
    </source>
</evidence>
<dbReference type="GO" id="GO:0003917">
    <property type="term" value="F:DNA topoisomerase type I (single strand cut, ATP-independent) activity"/>
    <property type="evidence" value="ECO:0007669"/>
    <property type="project" value="UniProtKB-EC"/>
</dbReference>
<dbReference type="EC" id="5.6.2.1" evidence="3"/>
<dbReference type="SMART" id="SM00436">
    <property type="entry name" value="TOP1Bc"/>
    <property type="match status" value="1"/>
</dbReference>
<evidence type="ECO:0000256" key="5">
    <source>
        <dbReference type="ARBA" id="ARBA00023125"/>
    </source>
</evidence>
<evidence type="ECO:0000256" key="1">
    <source>
        <dbReference type="ARBA" id="ARBA00000213"/>
    </source>
</evidence>
<dbReference type="InterPro" id="IPR006171">
    <property type="entry name" value="TOPRIM_dom"/>
</dbReference>
<dbReference type="Pfam" id="PF01131">
    <property type="entry name" value="Topoisom_bac"/>
    <property type="match status" value="1"/>
</dbReference>
<dbReference type="GO" id="GO:0003677">
    <property type="term" value="F:DNA binding"/>
    <property type="evidence" value="ECO:0007669"/>
    <property type="project" value="UniProtKB-KW"/>
</dbReference>
<dbReference type="AlphaFoldDB" id="U7V1Z7"/>
<dbReference type="Gene3D" id="1.10.460.10">
    <property type="entry name" value="Topoisomerase I, domain 2"/>
    <property type="match status" value="1"/>
</dbReference>
<evidence type="ECO:0000256" key="9">
    <source>
        <dbReference type="ARBA" id="ARBA00032235"/>
    </source>
</evidence>
<dbReference type="PRINTS" id="PR00417">
    <property type="entry name" value="PRTPISMRASEI"/>
</dbReference>
<dbReference type="Pfam" id="PF01751">
    <property type="entry name" value="Toprim"/>
    <property type="match status" value="1"/>
</dbReference>
<dbReference type="InterPro" id="IPR003601">
    <property type="entry name" value="Topo_IA_2"/>
</dbReference>
<dbReference type="GO" id="GO:0006265">
    <property type="term" value="P:DNA topological change"/>
    <property type="evidence" value="ECO:0007669"/>
    <property type="project" value="InterPro"/>
</dbReference>
<proteinExistence type="inferred from homology"/>
<sequence length="760" mass="87617">MDLIIAEKKGVAEAIAEALGGFEKSAGYFESEGSILTWASGHLLELKEPQEIDEKFKTWKILDLPIKIDETWKRRPKFYNVGSGLSKEEKERLENSQKVIDRQLGLIERFLKNKEIKKVIHAGDPDSEGQLLIDELIEYFSCKKPVMRVLINDNNANKVREAFKKMEPNEKYVPLGKAAYARSLADMYLGVNASRFFTLKANMNEGRIVVGRVKSPVLGLVVNRYLEIKNHVKSCYYILEKSVEVVKKSNTQEKEEYIRAIERYEKEFLDESRKKVALENLANEFTRLNERVRLKLSLVPPKEILSDGKVIDKVLLEELDKEINGVQRLIVSKEIVKKEPPLPFNLIELQQYCNKKWSYESDRVMRVTQDLRDKYKAITYNRSDCQYLSLEHFKEAPEVIERVFKNLDIKVENMDYTKVSKCFNDELVTAHHGIIPTNTTIDLKRLTEEERNIYEIVCKYYIVQFLGAMIMEKTLGEVRVVESLILKGTSSKTLDYGYREFLDERDSEEEKEESSSLSSLYSGEYECEIIGGKILEKETEPKKQYNEASLLKDMTSISKYVKDIRLKEALKDKDKGKKGESGGIGTPATRSTVIKDLFRDRYVELKGKEIVPTELGLKVYEYIADEVKTANVTAEWWLIQREIEEGASVSKLVRKVEKDFLDIMSKSYEKVEHGERVKETIGVCPKCQGDITESKKAYNCSCGFIFWKNEAISLKRFQELIKGKTISVKGLKSKAGKSYNAKIKLKANYEGFEIVEFLKL</sequence>
<comment type="catalytic activity">
    <reaction evidence="1">
        <text>ATP-independent breakage of single-stranded DNA, followed by passage and rejoining.</text>
        <dbReference type="EC" id="5.6.2.1"/>
    </reaction>
</comment>
<dbReference type="PROSITE" id="PS50880">
    <property type="entry name" value="TOPRIM"/>
    <property type="match status" value="1"/>
</dbReference>
<dbReference type="PANTHER" id="PTHR11390">
    <property type="entry name" value="PROKARYOTIC DNA TOPOISOMERASE"/>
    <property type="match status" value="1"/>
</dbReference>